<dbReference type="Proteomes" id="UP001162131">
    <property type="component" value="Unassembled WGS sequence"/>
</dbReference>
<evidence type="ECO:0000313" key="2">
    <source>
        <dbReference type="Proteomes" id="UP001162131"/>
    </source>
</evidence>
<proteinExistence type="predicted"/>
<evidence type="ECO:0000313" key="1">
    <source>
        <dbReference type="EMBL" id="CAG9321682.1"/>
    </source>
</evidence>
<reference evidence="1" key="1">
    <citation type="submission" date="2021-09" db="EMBL/GenBank/DDBJ databases">
        <authorList>
            <consortium name="AG Swart"/>
            <person name="Singh M."/>
            <person name="Singh A."/>
            <person name="Seah K."/>
            <person name="Emmerich C."/>
        </authorList>
    </citation>
    <scope>NUCLEOTIDE SEQUENCE</scope>
    <source>
        <strain evidence="1">ATCC30299</strain>
    </source>
</reference>
<dbReference type="EMBL" id="CAJZBQ010000029">
    <property type="protein sequence ID" value="CAG9321682.1"/>
    <property type="molecule type" value="Genomic_DNA"/>
</dbReference>
<protein>
    <submittedName>
        <fullName evidence="1">Uncharacterized protein</fullName>
    </submittedName>
</protein>
<keyword evidence="2" id="KW-1185">Reference proteome</keyword>
<comment type="caution">
    <text evidence="1">The sequence shown here is derived from an EMBL/GenBank/DDBJ whole genome shotgun (WGS) entry which is preliminary data.</text>
</comment>
<sequence length="381" mass="44123">MIYRLYPLFSRPFSKFARISEYSHLPRKIAYNLEAISKLDTSNPKNASKLLKLLQDTDKKKKKSLALPKVDFATLPAIRLVSSKLISIIENYDFKSLIKIIRECSHFNIMNEELWQAFEKSIMTTHYNSIDSKNIYGVVQVFSTSRKGSPEFWNKLEEIIVERVCPLHSMRASTVAVIMYAFKKLHKLNEKILLILEQQVLRTSDELDGVDASRILYTFAQHKLGSDDLYRGLIKRIEETTKGMTAYDFTIILSGLVKANKGNPKIYSDIENLLITKGKKDITIQNVSGILNAYARYMSPKLLEQKTDFLNQLRDVLVQFKSKLKYEADLTILHIIYGLNHLNINDNEELSKILLDIVKERNIKSKPEFQNFLKDINKYLK</sequence>
<organism evidence="1 2">
    <name type="scientific">Blepharisma stoltei</name>
    <dbReference type="NCBI Taxonomy" id="1481888"/>
    <lineage>
        <taxon>Eukaryota</taxon>
        <taxon>Sar</taxon>
        <taxon>Alveolata</taxon>
        <taxon>Ciliophora</taxon>
        <taxon>Postciliodesmatophora</taxon>
        <taxon>Heterotrichea</taxon>
        <taxon>Heterotrichida</taxon>
        <taxon>Blepharismidae</taxon>
        <taxon>Blepharisma</taxon>
    </lineage>
</organism>
<name>A0AAU9J0S3_9CILI</name>
<gene>
    <name evidence="1" type="ORF">BSTOLATCC_MIC29598</name>
</gene>
<dbReference type="AlphaFoldDB" id="A0AAU9J0S3"/>
<accession>A0AAU9J0S3</accession>